<feature type="coiled-coil region" evidence="1">
    <location>
        <begin position="100"/>
        <end position="127"/>
    </location>
</feature>
<keyword evidence="1" id="KW-0175">Coiled coil</keyword>
<evidence type="ECO:0000256" key="2">
    <source>
        <dbReference type="SAM" id="Phobius"/>
    </source>
</evidence>
<evidence type="ECO:0000313" key="4">
    <source>
        <dbReference type="Proteomes" id="UP001597544"/>
    </source>
</evidence>
<proteinExistence type="predicted"/>
<keyword evidence="2" id="KW-0812">Transmembrane</keyword>
<sequence>MEDKDDVKRNRKSLWLWIVGILVIAGIVWWIVADGEEQVIAYDAPETGQVQETVGGSASAVLRAYVQFAEEMPAKPDFNMNHDYINEGILKLQNALQVLVREKTDLGAELQDEMEALESTANELQKNPESLRHAELTQQAFVRSARILQLVQEDGEEDLVNKVMAAANDIKAQVPTLDQKTEILQFFRISAQAIAQMSDEVESEEGPASL</sequence>
<evidence type="ECO:0000313" key="3">
    <source>
        <dbReference type="EMBL" id="MFD2515210.1"/>
    </source>
</evidence>
<gene>
    <name evidence="3" type="ORF">ACFSRY_15155</name>
</gene>
<dbReference type="RefSeq" id="WP_377509477.1">
    <property type="nucleotide sequence ID" value="NZ_JBHULU010000021.1"/>
</dbReference>
<comment type="caution">
    <text evidence="3">The sequence shown here is derived from an EMBL/GenBank/DDBJ whole genome shotgun (WGS) entry which is preliminary data.</text>
</comment>
<keyword evidence="4" id="KW-1185">Reference proteome</keyword>
<dbReference type="Proteomes" id="UP001597544">
    <property type="component" value="Unassembled WGS sequence"/>
</dbReference>
<organism evidence="3 4">
    <name type="scientific">Pontibacter locisalis</name>
    <dbReference type="NCBI Taxonomy" id="1719035"/>
    <lineage>
        <taxon>Bacteria</taxon>
        <taxon>Pseudomonadati</taxon>
        <taxon>Bacteroidota</taxon>
        <taxon>Cytophagia</taxon>
        <taxon>Cytophagales</taxon>
        <taxon>Hymenobacteraceae</taxon>
        <taxon>Pontibacter</taxon>
    </lineage>
</organism>
<reference evidence="4" key="1">
    <citation type="journal article" date="2019" name="Int. J. Syst. Evol. Microbiol.">
        <title>The Global Catalogue of Microorganisms (GCM) 10K type strain sequencing project: providing services to taxonomists for standard genome sequencing and annotation.</title>
        <authorList>
            <consortium name="The Broad Institute Genomics Platform"/>
            <consortium name="The Broad Institute Genome Sequencing Center for Infectious Disease"/>
            <person name="Wu L."/>
            <person name="Ma J."/>
        </authorList>
    </citation>
    <scope>NUCLEOTIDE SEQUENCE [LARGE SCALE GENOMIC DNA]</scope>
    <source>
        <strain evidence="4">KCTC 42498</strain>
    </source>
</reference>
<keyword evidence="2" id="KW-1133">Transmembrane helix</keyword>
<feature type="transmembrane region" description="Helical" evidence="2">
    <location>
        <begin position="14"/>
        <end position="32"/>
    </location>
</feature>
<accession>A0ABW5IT79</accession>
<protein>
    <submittedName>
        <fullName evidence="3">Uncharacterized protein</fullName>
    </submittedName>
</protein>
<dbReference type="EMBL" id="JBHULU010000021">
    <property type="protein sequence ID" value="MFD2515210.1"/>
    <property type="molecule type" value="Genomic_DNA"/>
</dbReference>
<name>A0ABW5IT79_9BACT</name>
<evidence type="ECO:0000256" key="1">
    <source>
        <dbReference type="SAM" id="Coils"/>
    </source>
</evidence>
<keyword evidence="2" id="KW-0472">Membrane</keyword>